<evidence type="ECO:0000313" key="2">
    <source>
        <dbReference type="Proteomes" id="UP000499080"/>
    </source>
</evidence>
<reference evidence="1 2" key="1">
    <citation type="journal article" date="2019" name="Sci. Rep.">
        <title>Orb-weaving spider Araneus ventricosus genome elucidates the spidroin gene catalogue.</title>
        <authorList>
            <person name="Kono N."/>
            <person name="Nakamura H."/>
            <person name="Ohtoshi R."/>
            <person name="Moran D.A.P."/>
            <person name="Shinohara A."/>
            <person name="Yoshida Y."/>
            <person name="Fujiwara M."/>
            <person name="Mori M."/>
            <person name="Tomita M."/>
            <person name="Arakawa K."/>
        </authorList>
    </citation>
    <scope>NUCLEOTIDE SEQUENCE [LARGE SCALE GENOMIC DNA]</scope>
</reference>
<organism evidence="1 2">
    <name type="scientific">Araneus ventricosus</name>
    <name type="common">Orbweaver spider</name>
    <name type="synonym">Epeira ventricosa</name>
    <dbReference type="NCBI Taxonomy" id="182803"/>
    <lineage>
        <taxon>Eukaryota</taxon>
        <taxon>Metazoa</taxon>
        <taxon>Ecdysozoa</taxon>
        <taxon>Arthropoda</taxon>
        <taxon>Chelicerata</taxon>
        <taxon>Arachnida</taxon>
        <taxon>Araneae</taxon>
        <taxon>Araneomorphae</taxon>
        <taxon>Entelegynae</taxon>
        <taxon>Araneoidea</taxon>
        <taxon>Araneidae</taxon>
        <taxon>Araneus</taxon>
    </lineage>
</organism>
<protein>
    <submittedName>
        <fullName evidence="1">Uncharacterized protein</fullName>
    </submittedName>
</protein>
<dbReference type="AlphaFoldDB" id="A0A4Y2CWN6"/>
<accession>A0A4Y2CWN6</accession>
<gene>
    <name evidence="1" type="ORF">AVEN_82940_1</name>
</gene>
<evidence type="ECO:0000313" key="1">
    <source>
        <dbReference type="EMBL" id="GBM08257.1"/>
    </source>
</evidence>
<comment type="caution">
    <text evidence="1">The sequence shown here is derived from an EMBL/GenBank/DDBJ whole genome shotgun (WGS) entry which is preliminary data.</text>
</comment>
<keyword evidence="2" id="KW-1185">Reference proteome</keyword>
<dbReference type="EMBL" id="BGPR01000254">
    <property type="protein sequence ID" value="GBM08257.1"/>
    <property type="molecule type" value="Genomic_DNA"/>
</dbReference>
<feature type="non-terminal residue" evidence="1">
    <location>
        <position position="55"/>
    </location>
</feature>
<dbReference type="Proteomes" id="UP000499080">
    <property type="component" value="Unassembled WGS sequence"/>
</dbReference>
<name>A0A4Y2CWN6_ARAVE</name>
<proteinExistence type="predicted"/>
<sequence>MDSRFSPCHHRPELFPARRVEWPESPNGTNSNHASILQCNNLWMGKIQGTTLLLS</sequence>